<sequence length="367" mass="36010">MLPTSGTQLCLAGMVMDGPASLVCSGVLLPSTGAPASLPASSILEQLAASYGCPALGCELPLADKVDDSSMANLVQAKAQQRGRVARGSSTRRPAQHAPYIVDRGERPKASSSNNSNSNSSGSSGDVDGSGSDSGTADSPQASASAPTRASLGGCGNTPGEQSASPSIPLILDKQLRHDMAETPCISSLLDFGDCCPSPLVADRDGASADATAHGPAAEALGIAMDGDMTPSDYLFLEDLIRAATGQGGGSGEAMTPEDAADSDSGGVGTDAGRAPASTALDVSASSGALGPVQLCSLGVGAGGDGRAGQAAQQAAGAMAHEAGLKADHAHFGPSATRGLASALMFSAMLFGDDAGAAYTYDGSHGP</sequence>
<reference evidence="2" key="1">
    <citation type="submission" date="2022-07" db="EMBL/GenBank/DDBJ databases">
        <title>Phylogenomic reconstructions and comparative analyses of Kickxellomycotina fungi.</title>
        <authorList>
            <person name="Reynolds N.K."/>
            <person name="Stajich J.E."/>
            <person name="Barry K."/>
            <person name="Grigoriev I.V."/>
            <person name="Crous P."/>
            <person name="Smith M.E."/>
        </authorList>
    </citation>
    <scope>NUCLEOTIDE SEQUENCE</scope>
    <source>
        <strain evidence="2">BCRC 34381</strain>
    </source>
</reference>
<evidence type="ECO:0000256" key="1">
    <source>
        <dbReference type="SAM" id="MobiDB-lite"/>
    </source>
</evidence>
<comment type="caution">
    <text evidence="2">The sequence shown here is derived from an EMBL/GenBank/DDBJ whole genome shotgun (WGS) entry which is preliminary data.</text>
</comment>
<feature type="region of interest" description="Disordered" evidence="1">
    <location>
        <begin position="77"/>
        <end position="166"/>
    </location>
</feature>
<feature type="compositionally biased region" description="Low complexity" evidence="1">
    <location>
        <begin position="111"/>
        <end position="135"/>
    </location>
</feature>
<feature type="compositionally biased region" description="Polar residues" evidence="1">
    <location>
        <begin position="136"/>
        <end position="148"/>
    </location>
</feature>
<proteinExistence type="predicted"/>
<name>A0A9W7YFJ3_9FUNG</name>
<gene>
    <name evidence="2" type="ORF">LPJ61_001656</name>
</gene>
<evidence type="ECO:0000313" key="3">
    <source>
        <dbReference type="Proteomes" id="UP001143981"/>
    </source>
</evidence>
<organism evidence="2 3">
    <name type="scientific">Coemansia biformis</name>
    <dbReference type="NCBI Taxonomy" id="1286918"/>
    <lineage>
        <taxon>Eukaryota</taxon>
        <taxon>Fungi</taxon>
        <taxon>Fungi incertae sedis</taxon>
        <taxon>Zoopagomycota</taxon>
        <taxon>Kickxellomycotina</taxon>
        <taxon>Kickxellomycetes</taxon>
        <taxon>Kickxellales</taxon>
        <taxon>Kickxellaceae</taxon>
        <taxon>Coemansia</taxon>
    </lineage>
</organism>
<feature type="region of interest" description="Disordered" evidence="1">
    <location>
        <begin position="247"/>
        <end position="275"/>
    </location>
</feature>
<accession>A0A9W7YFJ3</accession>
<dbReference type="AlphaFoldDB" id="A0A9W7YFJ3"/>
<protein>
    <submittedName>
        <fullName evidence="2">Uncharacterized protein</fullName>
    </submittedName>
</protein>
<evidence type="ECO:0000313" key="2">
    <source>
        <dbReference type="EMBL" id="KAJ1733244.1"/>
    </source>
</evidence>
<keyword evidence="3" id="KW-1185">Reference proteome</keyword>
<dbReference type="Proteomes" id="UP001143981">
    <property type="component" value="Unassembled WGS sequence"/>
</dbReference>
<dbReference type="EMBL" id="JANBOI010000154">
    <property type="protein sequence ID" value="KAJ1733244.1"/>
    <property type="molecule type" value="Genomic_DNA"/>
</dbReference>